<dbReference type="SUPFAM" id="SSF50156">
    <property type="entry name" value="PDZ domain-like"/>
    <property type="match status" value="3"/>
</dbReference>
<dbReference type="InterPro" id="IPR001478">
    <property type="entry name" value="PDZ"/>
</dbReference>
<gene>
    <name evidence="6" type="ORF">MAR_016100</name>
</gene>
<feature type="domain" description="PDZ" evidence="5">
    <location>
        <begin position="268"/>
        <end position="307"/>
    </location>
</feature>
<dbReference type="Pfam" id="PF00595">
    <property type="entry name" value="PDZ"/>
    <property type="match status" value="2"/>
</dbReference>
<feature type="region of interest" description="Disordered" evidence="4">
    <location>
        <begin position="456"/>
        <end position="551"/>
    </location>
</feature>
<accession>A0ABY7FMG8</accession>
<proteinExistence type="predicted"/>
<dbReference type="Gene3D" id="2.30.42.10">
    <property type="match status" value="3"/>
</dbReference>
<dbReference type="Proteomes" id="UP001164746">
    <property type="component" value="Chromosome 12"/>
</dbReference>
<evidence type="ECO:0000256" key="4">
    <source>
        <dbReference type="SAM" id="MobiDB-lite"/>
    </source>
</evidence>
<dbReference type="PANTHER" id="PTHR23116">
    <property type="entry name" value="PDZ DOMAIN CONTAINING WHIRLIN AND HARMONIN-RELATED"/>
    <property type="match status" value="1"/>
</dbReference>
<evidence type="ECO:0000313" key="7">
    <source>
        <dbReference type="Proteomes" id="UP001164746"/>
    </source>
</evidence>
<evidence type="ECO:0000256" key="2">
    <source>
        <dbReference type="ARBA" id="ARBA00022737"/>
    </source>
</evidence>
<keyword evidence="3" id="KW-0966">Cell projection</keyword>
<protein>
    <submittedName>
        <fullName evidence="6">PDZD7-like protein</fullName>
    </submittedName>
</protein>
<dbReference type="SMART" id="SM00228">
    <property type="entry name" value="PDZ"/>
    <property type="match status" value="3"/>
</dbReference>
<dbReference type="PROSITE" id="PS50106">
    <property type="entry name" value="PDZ"/>
    <property type="match status" value="2"/>
</dbReference>
<feature type="compositionally biased region" description="Polar residues" evidence="4">
    <location>
        <begin position="501"/>
        <end position="520"/>
    </location>
</feature>
<keyword evidence="7" id="KW-1185">Reference proteome</keyword>
<feature type="domain" description="PDZ" evidence="5">
    <location>
        <begin position="173"/>
        <end position="244"/>
    </location>
</feature>
<comment type="subcellular location">
    <subcellularLocation>
        <location evidence="1">Cell projection</location>
    </subcellularLocation>
</comment>
<evidence type="ECO:0000256" key="3">
    <source>
        <dbReference type="ARBA" id="ARBA00023273"/>
    </source>
</evidence>
<dbReference type="Gene3D" id="1.20.1160.20">
    <property type="match status" value="2"/>
</dbReference>
<reference evidence="6" key="1">
    <citation type="submission" date="2022-11" db="EMBL/GenBank/DDBJ databases">
        <title>Centuries of genome instability and evolution in soft-shell clam transmissible cancer (bioRxiv).</title>
        <authorList>
            <person name="Hart S.F.M."/>
            <person name="Yonemitsu M.A."/>
            <person name="Giersch R.M."/>
            <person name="Beal B.F."/>
            <person name="Arriagada G."/>
            <person name="Davis B.W."/>
            <person name="Ostrander E.A."/>
            <person name="Goff S.P."/>
            <person name="Metzger M.J."/>
        </authorList>
    </citation>
    <scope>NUCLEOTIDE SEQUENCE</scope>
    <source>
        <strain evidence="6">MELC-2E11</strain>
        <tissue evidence="6">Siphon/mantle</tissue>
    </source>
</reference>
<dbReference type="InterPro" id="IPR051844">
    <property type="entry name" value="USH2_Complex_Protein"/>
</dbReference>
<organism evidence="6 7">
    <name type="scientific">Mya arenaria</name>
    <name type="common">Soft-shell clam</name>
    <dbReference type="NCBI Taxonomy" id="6604"/>
    <lineage>
        <taxon>Eukaryota</taxon>
        <taxon>Metazoa</taxon>
        <taxon>Spiralia</taxon>
        <taxon>Lophotrochozoa</taxon>
        <taxon>Mollusca</taxon>
        <taxon>Bivalvia</taxon>
        <taxon>Autobranchia</taxon>
        <taxon>Heteroconchia</taxon>
        <taxon>Euheterodonta</taxon>
        <taxon>Imparidentia</taxon>
        <taxon>Neoheterodontei</taxon>
        <taxon>Myida</taxon>
        <taxon>Myoidea</taxon>
        <taxon>Myidae</taxon>
        <taxon>Mya</taxon>
    </lineage>
</organism>
<sequence>MEIENEIEIIDDEYELSRRRMRELYRMSLILLTKPERLILYKVLKDYRFKRDLVRLILGLNVLLRTYSKVELLKHIRYFVWEGHIRHFDRYTKFHQKFRRRRPHDIRSLSNMSKFSTLNSNTSRNLAGISKSTTNSRSLNLLTVPVPITGDGRSIASTSTNPSTSRQLKDVRVFTLQRDVGEPSLGFSVRGGAEHGLSVYISDIDADSAAERSGLLVGDKILEANNISLKSTASSTAVKVLTGSRKLKLVVQRTHKVPEWRLSREKTIDQGGLADKSGVRVGDQIIDVNGIPFDNITHAHAVEVLKDKKHLILTLRDVGRFPVYKELYAEYTWSDGQLKAATSTTSLRDIHVVHSEMTTKSPSVADIFSASRLPSALQNDIFLPNQKMENKLKDDVNDIEDNRNIDSDNDSLMDLDQWASEIRSTSSNGNHSFESDVMYERVKVVVNHDRAAAVRRIETQNAVNDDEYPDRNTHASDDSDDYNDANPDMIYAKIGKRDPRYTSTSNITDDTEMNNHSCSNQHERTDSLNSSHGQSQVSSHKSNESRHLTENRIAMTKQEERIETASITGSLYSKVRRLSGGSFKNLADTSLSVYTSPNSLADPYSDDESPSLTSKDNEGNLSVHEATTLQIRRPSVSFQEPNLDSDTDSDKEQIYTVTGDIKRVNDDNAKDITEYDLADGTEYTHRTNEQGTDGEKYDLQTLEVKLQALKTRQENIGLQEVETLAPKGENETGHQKMGTWKAIKKKIKGSLRIKSPIEASSSHRKTGVKSRIDQMNMATLEEEAQKLLNQDEFNAVLRHVKAYHDSCDLERLVDVLVALLDTPEKVMLLKDVRGVLYQHDTVQYDNLVNRYEIEAYQKLSLKLHLPLHHRHNTKPRKTLITTEMENCQKEDESTPGEGIEFEEHVVNGEREVKVVRIDKHGAANDDSTIAVGMVLLGVDRQRVEGWTKDEVLAVIERMN</sequence>
<dbReference type="InterPro" id="IPR036034">
    <property type="entry name" value="PDZ_sf"/>
</dbReference>
<feature type="region of interest" description="Disordered" evidence="4">
    <location>
        <begin position="596"/>
        <end position="621"/>
    </location>
</feature>
<dbReference type="EMBL" id="CP111023">
    <property type="protein sequence ID" value="WAR22126.1"/>
    <property type="molecule type" value="Genomic_DNA"/>
</dbReference>
<evidence type="ECO:0000259" key="5">
    <source>
        <dbReference type="PROSITE" id="PS50106"/>
    </source>
</evidence>
<evidence type="ECO:0000313" key="6">
    <source>
        <dbReference type="EMBL" id="WAR22126.1"/>
    </source>
</evidence>
<feature type="compositionally biased region" description="Polar residues" evidence="4">
    <location>
        <begin position="527"/>
        <end position="540"/>
    </location>
</feature>
<name>A0ABY7FMG8_MYAAR</name>
<dbReference type="PANTHER" id="PTHR23116:SF29">
    <property type="entry name" value="PDZ DOMAIN-CONTAINING PROTEIN 7"/>
    <property type="match status" value="1"/>
</dbReference>
<evidence type="ECO:0000256" key="1">
    <source>
        <dbReference type="ARBA" id="ARBA00004316"/>
    </source>
</evidence>
<keyword evidence="2" id="KW-0677">Repeat</keyword>
<feature type="compositionally biased region" description="Basic and acidic residues" evidence="4">
    <location>
        <begin position="541"/>
        <end position="550"/>
    </location>
</feature>